<feature type="domain" description="NadR/Ttd14 AAA" evidence="2">
    <location>
        <begin position="118"/>
        <end position="281"/>
    </location>
</feature>
<dbReference type="Gene3D" id="3.40.50.300">
    <property type="entry name" value="P-loop containing nucleotide triphosphate hydrolases"/>
    <property type="match status" value="1"/>
</dbReference>
<gene>
    <name evidence="3" type="ORF">IHE55_29055</name>
</gene>
<comment type="caution">
    <text evidence="3">The sequence shown here is derived from an EMBL/GenBank/DDBJ whole genome shotgun (WGS) entry which is preliminary data.</text>
</comment>
<dbReference type="Proteomes" id="UP000807371">
    <property type="component" value="Unassembled WGS sequence"/>
</dbReference>
<evidence type="ECO:0000259" key="2">
    <source>
        <dbReference type="Pfam" id="PF13521"/>
    </source>
</evidence>
<feature type="compositionally biased region" description="Pro residues" evidence="1">
    <location>
        <begin position="1"/>
        <end position="12"/>
    </location>
</feature>
<protein>
    <submittedName>
        <fullName evidence="3">AAA family ATPase</fullName>
    </submittedName>
</protein>
<proteinExistence type="predicted"/>
<dbReference type="EMBL" id="JACYXC010000002">
    <property type="protein sequence ID" value="MBH5338612.1"/>
    <property type="molecule type" value="Genomic_DNA"/>
</dbReference>
<organism evidence="3 4">
    <name type="scientific">Streptomyces pactum</name>
    <dbReference type="NCBI Taxonomy" id="68249"/>
    <lineage>
        <taxon>Bacteria</taxon>
        <taxon>Bacillati</taxon>
        <taxon>Actinomycetota</taxon>
        <taxon>Actinomycetes</taxon>
        <taxon>Kitasatosporales</taxon>
        <taxon>Streptomycetaceae</taxon>
        <taxon>Streptomyces</taxon>
    </lineage>
</organism>
<sequence length="307" mass="32504">MCLLLPPRPRPPVQSGALRLAGVPEPGPGRARPDRSAGGDRGLLGLAGRGARRQAPAPPARAASPRPATGHRLRGAEQAAVTGRQAGGPRAGGPNGVRPGDGRDGGPAGTAAATYRFIVVTGGPGSGKSTLIDRLAEAGFHRSHEAGRGVIQDQTAIGGRALPWTDPALFAELMLGWELRSHRLAAHHAGPVFFDRGVPDVIGYLRLSGHPVPGHLDTAARAFRYHRRVFIAPPWPEIYVRDAERRQSPREAERTYAHMVTVYTEYGYELVELPRAPVEERVRFVTAALGVEGPARAGPPGTAGEDP</sequence>
<dbReference type="InterPro" id="IPR038727">
    <property type="entry name" value="NadR/Ttd14_AAA_dom"/>
</dbReference>
<evidence type="ECO:0000256" key="1">
    <source>
        <dbReference type="SAM" id="MobiDB-lite"/>
    </source>
</evidence>
<dbReference type="SUPFAM" id="SSF52540">
    <property type="entry name" value="P-loop containing nucleoside triphosphate hydrolases"/>
    <property type="match status" value="1"/>
</dbReference>
<feature type="compositionally biased region" description="Gly residues" evidence="1">
    <location>
        <begin position="85"/>
        <end position="95"/>
    </location>
</feature>
<dbReference type="InterPro" id="IPR027417">
    <property type="entry name" value="P-loop_NTPase"/>
</dbReference>
<feature type="region of interest" description="Disordered" evidence="1">
    <location>
        <begin position="1"/>
        <end position="109"/>
    </location>
</feature>
<keyword evidence="4" id="KW-1185">Reference proteome</keyword>
<dbReference type="Pfam" id="PF13521">
    <property type="entry name" value="AAA_28"/>
    <property type="match status" value="1"/>
</dbReference>
<accession>A0ABS0NU61</accession>
<reference evidence="3 4" key="1">
    <citation type="submission" date="2020-09" db="EMBL/GenBank/DDBJ databases">
        <title>Biosynthesis of the nuclear factor of activated T cells inhibitor NFAT-133 and its congeners in Streptomyces pactum.</title>
        <authorList>
            <person name="Zhou W."/>
            <person name="Posri P."/>
            <person name="Abugrain M.E."/>
            <person name="Weisberg A.J."/>
            <person name="Chang J.H."/>
            <person name="Mahmud T."/>
        </authorList>
    </citation>
    <scope>NUCLEOTIDE SEQUENCE [LARGE SCALE GENOMIC DNA]</scope>
    <source>
        <strain evidence="3 4">ATCC 27456</strain>
    </source>
</reference>
<feature type="compositionally biased region" description="Gly residues" evidence="1">
    <location>
        <begin position="39"/>
        <end position="48"/>
    </location>
</feature>
<evidence type="ECO:0000313" key="4">
    <source>
        <dbReference type="Proteomes" id="UP000807371"/>
    </source>
</evidence>
<name>A0ABS0NU61_9ACTN</name>
<evidence type="ECO:0000313" key="3">
    <source>
        <dbReference type="EMBL" id="MBH5338612.1"/>
    </source>
</evidence>